<dbReference type="GO" id="GO:0033214">
    <property type="term" value="P:siderophore-iron import into cell"/>
    <property type="evidence" value="ECO:0007669"/>
    <property type="project" value="TreeGrafter"/>
</dbReference>
<dbReference type="Pfam" id="PF01032">
    <property type="entry name" value="FecCD"/>
    <property type="match status" value="1"/>
</dbReference>
<evidence type="ECO:0000313" key="9">
    <source>
        <dbReference type="EMBL" id="ANS76642.1"/>
    </source>
</evidence>
<keyword evidence="10" id="KW-1185">Reference proteome</keyword>
<evidence type="ECO:0000256" key="3">
    <source>
        <dbReference type="ARBA" id="ARBA00022448"/>
    </source>
</evidence>
<feature type="transmembrane region" description="Helical" evidence="8">
    <location>
        <begin position="125"/>
        <end position="146"/>
    </location>
</feature>
<name>A0A1B1N5F1_9BACL</name>
<evidence type="ECO:0000256" key="6">
    <source>
        <dbReference type="ARBA" id="ARBA00022989"/>
    </source>
</evidence>
<dbReference type="Gene3D" id="1.10.3470.10">
    <property type="entry name" value="ABC transporter involved in vitamin B12 uptake, BtuC"/>
    <property type="match status" value="1"/>
</dbReference>
<proteinExistence type="inferred from homology"/>
<dbReference type="GO" id="GO:0022857">
    <property type="term" value="F:transmembrane transporter activity"/>
    <property type="evidence" value="ECO:0007669"/>
    <property type="project" value="InterPro"/>
</dbReference>
<comment type="similarity">
    <text evidence="2">Belongs to the binding-protein-dependent transport system permease family. FecCD subfamily.</text>
</comment>
<protein>
    <submittedName>
        <fullName evidence="9">Iron ABC transporter permease</fullName>
    </submittedName>
</protein>
<feature type="transmembrane region" description="Helical" evidence="8">
    <location>
        <begin position="316"/>
        <end position="336"/>
    </location>
</feature>
<feature type="transmembrane region" description="Helical" evidence="8">
    <location>
        <begin position="97"/>
        <end position="119"/>
    </location>
</feature>
<evidence type="ECO:0000256" key="2">
    <source>
        <dbReference type="ARBA" id="ARBA00007935"/>
    </source>
</evidence>
<dbReference type="InterPro" id="IPR000522">
    <property type="entry name" value="ABC_transptr_permease_BtuC"/>
</dbReference>
<feature type="transmembrane region" description="Helical" evidence="8">
    <location>
        <begin position="68"/>
        <end position="85"/>
    </location>
</feature>
<evidence type="ECO:0000256" key="5">
    <source>
        <dbReference type="ARBA" id="ARBA00022692"/>
    </source>
</evidence>
<sequence>MLLPSTGNRGTRAKRFGLLLLLAVIVVFVISVNTGTIRLSPRQLGLTLLGYGSPQDQLVLFTYRLPRILVTLLAGAGLGVAGAVLQGVSRNALADPGILGLHAGAGFGLMIFVSFFRTLEGPSALIIPLFTFCGGLLIALMVVGLAYDRHKGLVPIRLILVGIAIEAGFSAVTLFLALRLDPDTYAFAAAWLAGSVWGRDWIHVLALLPWIALLLPYVYSRSKMLDLFTLGDDTAVSIGGKVTQSRLILLAAAVALSCASVSMAGGIGFIGLLAPHIARKLAGPMHRHSLPLSALTGMLILLAADTVGRSIFAPNAVPAGVVVAVIGAPLFFTLLMRSK</sequence>
<dbReference type="SUPFAM" id="SSF81345">
    <property type="entry name" value="ABC transporter involved in vitamin B12 uptake, BtuC"/>
    <property type="match status" value="1"/>
</dbReference>
<feature type="transmembrane region" description="Helical" evidence="8">
    <location>
        <begin position="16"/>
        <end position="37"/>
    </location>
</feature>
<keyword evidence="6 8" id="KW-1133">Transmembrane helix</keyword>
<keyword evidence="4" id="KW-1003">Cell membrane</keyword>
<dbReference type="GO" id="GO:0005886">
    <property type="term" value="C:plasma membrane"/>
    <property type="evidence" value="ECO:0007669"/>
    <property type="project" value="UniProtKB-SubCell"/>
</dbReference>
<dbReference type="PANTHER" id="PTHR30472:SF64">
    <property type="entry name" value="IRON(3+)-HYDROXAMATE IMPORT SYSTEM PERMEASE PROTEIN FHUG"/>
    <property type="match status" value="1"/>
</dbReference>
<dbReference type="PANTHER" id="PTHR30472">
    <property type="entry name" value="FERRIC ENTEROBACTIN TRANSPORT SYSTEM PERMEASE PROTEIN"/>
    <property type="match status" value="1"/>
</dbReference>
<keyword evidence="3" id="KW-0813">Transport</keyword>
<reference evidence="9 10" key="1">
    <citation type="submission" date="2016-01" db="EMBL/GenBank/DDBJ databases">
        <title>Complete Genome Sequence of Paenibacillus yonginensis DCY84, a novel Plant Growth-Promoting Bacteria with Elicitation of Induced Systemic Resistance.</title>
        <authorList>
            <person name="Kim Y.J."/>
            <person name="Yang D.C."/>
            <person name="Sukweenadhi J."/>
        </authorList>
    </citation>
    <scope>NUCLEOTIDE SEQUENCE [LARGE SCALE GENOMIC DNA]</scope>
    <source>
        <strain evidence="9 10">DCY84</strain>
    </source>
</reference>
<dbReference type="STRING" id="1462996.AWM70_20355"/>
<feature type="transmembrane region" description="Helical" evidence="8">
    <location>
        <begin position="247"/>
        <end position="273"/>
    </location>
</feature>
<keyword evidence="7 8" id="KW-0472">Membrane</keyword>
<dbReference type="InterPro" id="IPR037294">
    <property type="entry name" value="ABC_BtuC-like"/>
</dbReference>
<evidence type="ECO:0000256" key="7">
    <source>
        <dbReference type="ARBA" id="ARBA00023136"/>
    </source>
</evidence>
<keyword evidence="5 8" id="KW-0812">Transmembrane</keyword>
<comment type="subcellular location">
    <subcellularLocation>
        <location evidence="1">Cell membrane</location>
        <topology evidence="1">Multi-pass membrane protein</topology>
    </subcellularLocation>
</comment>
<feature type="transmembrane region" description="Helical" evidence="8">
    <location>
        <begin position="158"/>
        <end position="178"/>
    </location>
</feature>
<accession>A0A1B1N5F1</accession>
<gene>
    <name evidence="9" type="ORF">AWM70_20355</name>
</gene>
<dbReference type="KEGG" id="pyg:AWM70_20355"/>
<feature type="transmembrane region" description="Helical" evidence="8">
    <location>
        <begin position="285"/>
        <end position="304"/>
    </location>
</feature>
<evidence type="ECO:0000313" key="10">
    <source>
        <dbReference type="Proteomes" id="UP000092573"/>
    </source>
</evidence>
<organism evidence="9 10">
    <name type="scientific">Paenibacillus yonginensis</name>
    <dbReference type="NCBI Taxonomy" id="1462996"/>
    <lineage>
        <taxon>Bacteria</taxon>
        <taxon>Bacillati</taxon>
        <taxon>Bacillota</taxon>
        <taxon>Bacilli</taxon>
        <taxon>Bacillales</taxon>
        <taxon>Paenibacillaceae</taxon>
        <taxon>Paenibacillus</taxon>
    </lineage>
</organism>
<dbReference type="CDD" id="cd06550">
    <property type="entry name" value="TM_ABC_iron-siderophores_like"/>
    <property type="match status" value="1"/>
</dbReference>
<feature type="transmembrane region" description="Helical" evidence="8">
    <location>
        <begin position="201"/>
        <end position="219"/>
    </location>
</feature>
<evidence type="ECO:0000256" key="8">
    <source>
        <dbReference type="SAM" id="Phobius"/>
    </source>
</evidence>
<evidence type="ECO:0000256" key="4">
    <source>
        <dbReference type="ARBA" id="ARBA00022475"/>
    </source>
</evidence>
<dbReference type="RefSeq" id="WP_068699498.1">
    <property type="nucleotide sequence ID" value="NZ_CP014167.1"/>
</dbReference>
<dbReference type="OrthoDB" id="9811721at2"/>
<dbReference type="FunFam" id="1.10.3470.10:FF:000001">
    <property type="entry name" value="Vitamin B12 ABC transporter permease BtuC"/>
    <property type="match status" value="1"/>
</dbReference>
<evidence type="ECO:0000256" key="1">
    <source>
        <dbReference type="ARBA" id="ARBA00004651"/>
    </source>
</evidence>
<dbReference type="EMBL" id="CP014167">
    <property type="protein sequence ID" value="ANS76642.1"/>
    <property type="molecule type" value="Genomic_DNA"/>
</dbReference>
<dbReference type="Proteomes" id="UP000092573">
    <property type="component" value="Chromosome"/>
</dbReference>
<dbReference type="AlphaFoldDB" id="A0A1B1N5F1"/>